<evidence type="ECO:0000313" key="1">
    <source>
        <dbReference type="EMBL" id="GAA3992328.1"/>
    </source>
</evidence>
<evidence type="ECO:0000313" key="2">
    <source>
        <dbReference type="Proteomes" id="UP001501556"/>
    </source>
</evidence>
<keyword evidence="2" id="KW-1185">Reference proteome</keyword>
<sequence>MKNQTEVSRLFAALVTRAASLELRFTSKDKVANSLKIYSDFIEGVGKPNSSTPPVSMRLGDVQELRLVEAAANSSCTVIYWAVLDNSDQGIQAACKVLEDNGCKTLEAIHSRPDQPETECCLMQDPSGNLFGLIINPPVPLQ</sequence>
<comment type="caution">
    <text evidence="1">The sequence shown here is derived from an EMBL/GenBank/DDBJ whole genome shotgun (WGS) entry which is preliminary data.</text>
</comment>
<dbReference type="RefSeq" id="WP_345127460.1">
    <property type="nucleotide sequence ID" value="NZ_BAABDI010000048.1"/>
</dbReference>
<gene>
    <name evidence="1" type="ORF">GCM10022407_40920</name>
</gene>
<accession>A0ABP7R4P7</accession>
<dbReference type="EMBL" id="BAABDI010000048">
    <property type="protein sequence ID" value="GAA3992328.1"/>
    <property type="molecule type" value="Genomic_DNA"/>
</dbReference>
<dbReference type="SUPFAM" id="SSF54593">
    <property type="entry name" value="Glyoxalase/Bleomycin resistance protein/Dihydroxybiphenyl dioxygenase"/>
    <property type="match status" value="1"/>
</dbReference>
<proteinExistence type="predicted"/>
<name>A0ABP7R4P7_9BACT</name>
<dbReference type="InterPro" id="IPR029068">
    <property type="entry name" value="Glyas_Bleomycin-R_OHBP_Dase"/>
</dbReference>
<dbReference type="Proteomes" id="UP001501556">
    <property type="component" value="Unassembled WGS sequence"/>
</dbReference>
<protein>
    <recommendedName>
        <fullName evidence="3">VOC domain-containing protein</fullName>
    </recommendedName>
</protein>
<organism evidence="1 2">
    <name type="scientific">Hymenobacter antarcticus</name>
    <dbReference type="NCBI Taxonomy" id="486270"/>
    <lineage>
        <taxon>Bacteria</taxon>
        <taxon>Pseudomonadati</taxon>
        <taxon>Bacteroidota</taxon>
        <taxon>Cytophagia</taxon>
        <taxon>Cytophagales</taxon>
        <taxon>Hymenobacteraceae</taxon>
        <taxon>Hymenobacter</taxon>
    </lineage>
</organism>
<reference evidence="2" key="1">
    <citation type="journal article" date="2019" name="Int. J. Syst. Evol. Microbiol.">
        <title>The Global Catalogue of Microorganisms (GCM) 10K type strain sequencing project: providing services to taxonomists for standard genome sequencing and annotation.</title>
        <authorList>
            <consortium name="The Broad Institute Genomics Platform"/>
            <consortium name="The Broad Institute Genome Sequencing Center for Infectious Disease"/>
            <person name="Wu L."/>
            <person name="Ma J."/>
        </authorList>
    </citation>
    <scope>NUCLEOTIDE SEQUENCE [LARGE SCALE GENOMIC DNA]</scope>
    <source>
        <strain evidence="2">JCM 17217</strain>
    </source>
</reference>
<evidence type="ECO:0008006" key="3">
    <source>
        <dbReference type="Google" id="ProtNLM"/>
    </source>
</evidence>
<dbReference type="Gene3D" id="3.10.180.10">
    <property type="entry name" value="2,3-Dihydroxybiphenyl 1,2-Dioxygenase, domain 1"/>
    <property type="match status" value="1"/>
</dbReference>